<evidence type="ECO:0000259" key="1">
    <source>
        <dbReference type="Pfam" id="PF04961"/>
    </source>
</evidence>
<dbReference type="InterPro" id="IPR007044">
    <property type="entry name" value="Cyclodeamin/CycHdrlase"/>
</dbReference>
<dbReference type="AlphaFoldDB" id="M0LWG6"/>
<protein>
    <submittedName>
        <fullName evidence="2">Formimidoyltetrahydrofolate cyclodeaminase</fullName>
    </submittedName>
</protein>
<gene>
    <name evidence="2" type="ORF">C447_13869</name>
</gene>
<dbReference type="InterPro" id="IPR036178">
    <property type="entry name" value="Formintransfe-cycloase-like_sf"/>
</dbReference>
<dbReference type="eggNOG" id="arCOG05395">
    <property type="taxonomic scope" value="Archaea"/>
</dbReference>
<dbReference type="RefSeq" id="WP_007694898.1">
    <property type="nucleotide sequence ID" value="NZ_AJRK01000442.1"/>
</dbReference>
<evidence type="ECO:0000313" key="3">
    <source>
        <dbReference type="Proteomes" id="UP000011566"/>
    </source>
</evidence>
<dbReference type="SUPFAM" id="SSF101262">
    <property type="entry name" value="Methenyltetrahydrofolate cyclohydrolase-like"/>
    <property type="match status" value="1"/>
</dbReference>
<organism evidence="2 3">
    <name type="scientific">Halococcus hamelinensis 100A6</name>
    <dbReference type="NCBI Taxonomy" id="1132509"/>
    <lineage>
        <taxon>Archaea</taxon>
        <taxon>Methanobacteriati</taxon>
        <taxon>Methanobacteriota</taxon>
        <taxon>Stenosarchaea group</taxon>
        <taxon>Halobacteria</taxon>
        <taxon>Halobacteriales</taxon>
        <taxon>Halococcaceae</taxon>
        <taxon>Halococcus</taxon>
    </lineage>
</organism>
<evidence type="ECO:0000313" key="2">
    <source>
        <dbReference type="EMBL" id="EMA36699.1"/>
    </source>
</evidence>
<dbReference type="Proteomes" id="UP000011566">
    <property type="component" value="Unassembled WGS sequence"/>
</dbReference>
<dbReference type="PATRIC" id="fig|1132509.6.peg.3243"/>
<feature type="domain" description="Cyclodeaminase/cyclohydrolase" evidence="1">
    <location>
        <begin position="8"/>
        <end position="182"/>
    </location>
</feature>
<accession>M0LWG6</accession>
<sequence length="203" mass="21364">MTFANQPLDEFLASVAAPTVTPSGGAVAAVGGAFGAALCEMACIHTVEKEGYANVHAEFGDRRDELAEHRARLLELADEDARAVEELQAAFETSDDDGRAELVHEKALRAVDVPVAVAESCLDILEHATAATANGNTNAIADAGTGALLTRSVLRSSVLTARTNLELLEDTATVSEIDDRLDTISNESDEALSRITSNLERTG</sequence>
<keyword evidence="3" id="KW-1185">Reference proteome</keyword>
<dbReference type="OrthoDB" id="214546at2157"/>
<dbReference type="EMBL" id="AOMB01000040">
    <property type="protein sequence ID" value="EMA36699.1"/>
    <property type="molecule type" value="Genomic_DNA"/>
</dbReference>
<dbReference type="GO" id="GO:0003824">
    <property type="term" value="F:catalytic activity"/>
    <property type="evidence" value="ECO:0007669"/>
    <property type="project" value="InterPro"/>
</dbReference>
<reference evidence="2 3" key="1">
    <citation type="journal article" date="2014" name="PLoS Genet.">
        <title>Phylogenetically driven sequencing of extremely halophilic archaea reveals strategies for static and dynamic osmo-response.</title>
        <authorList>
            <person name="Becker E.A."/>
            <person name="Seitzer P.M."/>
            <person name="Tritt A."/>
            <person name="Larsen D."/>
            <person name="Krusor M."/>
            <person name="Yao A.I."/>
            <person name="Wu D."/>
            <person name="Madern D."/>
            <person name="Eisen J.A."/>
            <person name="Darling A.E."/>
            <person name="Facciotti M.T."/>
        </authorList>
    </citation>
    <scope>NUCLEOTIDE SEQUENCE [LARGE SCALE GENOMIC DNA]</scope>
    <source>
        <strain evidence="2 3">100A6</strain>
    </source>
</reference>
<comment type="caution">
    <text evidence="2">The sequence shown here is derived from an EMBL/GenBank/DDBJ whole genome shotgun (WGS) entry which is preliminary data.</text>
</comment>
<name>M0LWG6_9EURY</name>
<proteinExistence type="predicted"/>
<dbReference type="Pfam" id="PF04961">
    <property type="entry name" value="FTCD_C"/>
    <property type="match status" value="1"/>
</dbReference>
<dbReference type="Gene3D" id="1.20.120.680">
    <property type="entry name" value="Formiminotetrahydrofolate cyclodeaminase monomer, up-and-down helical bundle"/>
    <property type="match status" value="1"/>
</dbReference>